<accession>A0A6G1J042</accession>
<dbReference type="Proteomes" id="UP000799291">
    <property type="component" value="Unassembled WGS sequence"/>
</dbReference>
<reference evidence="1" key="1">
    <citation type="journal article" date="2020" name="Stud. Mycol.">
        <title>101 Dothideomycetes genomes: a test case for predicting lifestyles and emergence of pathogens.</title>
        <authorList>
            <person name="Haridas S."/>
            <person name="Albert R."/>
            <person name="Binder M."/>
            <person name="Bloem J."/>
            <person name="Labutti K."/>
            <person name="Salamov A."/>
            <person name="Andreopoulos B."/>
            <person name="Baker S."/>
            <person name="Barry K."/>
            <person name="Bills G."/>
            <person name="Bluhm B."/>
            <person name="Cannon C."/>
            <person name="Castanera R."/>
            <person name="Culley D."/>
            <person name="Daum C."/>
            <person name="Ezra D."/>
            <person name="Gonzalez J."/>
            <person name="Henrissat B."/>
            <person name="Kuo A."/>
            <person name="Liang C."/>
            <person name="Lipzen A."/>
            <person name="Lutzoni F."/>
            <person name="Magnuson J."/>
            <person name="Mondo S."/>
            <person name="Nolan M."/>
            <person name="Ohm R."/>
            <person name="Pangilinan J."/>
            <person name="Park H.-J."/>
            <person name="Ramirez L."/>
            <person name="Alfaro M."/>
            <person name="Sun H."/>
            <person name="Tritt A."/>
            <person name="Yoshinaga Y."/>
            <person name="Zwiers L.-H."/>
            <person name="Turgeon B."/>
            <person name="Goodwin S."/>
            <person name="Spatafora J."/>
            <person name="Crous P."/>
            <person name="Grigoriev I."/>
        </authorList>
    </citation>
    <scope>NUCLEOTIDE SEQUENCE</scope>
    <source>
        <strain evidence="1">CBS 122367</strain>
    </source>
</reference>
<dbReference type="AlphaFoldDB" id="A0A6G1J042"/>
<sequence length="108" mass="11755">MHRGPRGLGCCFAAPMGWRWCLFSDVVEGVAICVVYCASRLVGEWCYGMSDVGRGDVILLLTIRRRGCAGFQVCELSLAGAFGVEHSHNVPENGLVDNHRGTCIILKL</sequence>
<dbReference type="EMBL" id="MU005583">
    <property type="protein sequence ID" value="KAF2683886.1"/>
    <property type="molecule type" value="Genomic_DNA"/>
</dbReference>
<name>A0A6G1J042_9PLEO</name>
<evidence type="ECO:0000313" key="2">
    <source>
        <dbReference type="Proteomes" id="UP000799291"/>
    </source>
</evidence>
<keyword evidence="2" id="KW-1185">Reference proteome</keyword>
<gene>
    <name evidence="1" type="ORF">K458DRAFT_43630</name>
</gene>
<evidence type="ECO:0000313" key="1">
    <source>
        <dbReference type="EMBL" id="KAF2683886.1"/>
    </source>
</evidence>
<protein>
    <submittedName>
        <fullName evidence="1">Uncharacterized protein</fullName>
    </submittedName>
</protein>
<proteinExistence type="predicted"/>
<organism evidence="1 2">
    <name type="scientific">Lentithecium fluviatile CBS 122367</name>
    <dbReference type="NCBI Taxonomy" id="1168545"/>
    <lineage>
        <taxon>Eukaryota</taxon>
        <taxon>Fungi</taxon>
        <taxon>Dikarya</taxon>
        <taxon>Ascomycota</taxon>
        <taxon>Pezizomycotina</taxon>
        <taxon>Dothideomycetes</taxon>
        <taxon>Pleosporomycetidae</taxon>
        <taxon>Pleosporales</taxon>
        <taxon>Massarineae</taxon>
        <taxon>Lentitheciaceae</taxon>
        <taxon>Lentithecium</taxon>
    </lineage>
</organism>